<proteinExistence type="predicted"/>
<evidence type="ECO:0000313" key="2">
    <source>
        <dbReference type="Proteomes" id="UP000319722"/>
    </source>
</evidence>
<dbReference type="EMBL" id="VIVL01000005">
    <property type="protein sequence ID" value="TWD85753.1"/>
    <property type="molecule type" value="Genomic_DNA"/>
</dbReference>
<reference evidence="1 2" key="1">
    <citation type="submission" date="2019-06" db="EMBL/GenBank/DDBJ databases">
        <title>Sorghum-associated microbial communities from plants grown in Nebraska, USA.</title>
        <authorList>
            <person name="Schachtman D."/>
        </authorList>
    </citation>
    <scope>NUCLEOTIDE SEQUENCE [LARGE SCALE GENOMIC DNA]</scope>
    <source>
        <strain evidence="1 2">T529</strain>
    </source>
</reference>
<name>A0A561C3M6_9BURK</name>
<dbReference type="Proteomes" id="UP000319722">
    <property type="component" value="Unassembled WGS sequence"/>
</dbReference>
<protein>
    <submittedName>
        <fullName evidence="1">Uncharacterized protein</fullName>
    </submittedName>
</protein>
<dbReference type="SUPFAM" id="SSF56059">
    <property type="entry name" value="Glutathione synthetase ATP-binding domain-like"/>
    <property type="match status" value="1"/>
</dbReference>
<comment type="caution">
    <text evidence="1">The sequence shown here is derived from an EMBL/GenBank/DDBJ whole genome shotgun (WGS) entry which is preliminary data.</text>
</comment>
<accession>A0A561C3M6</accession>
<evidence type="ECO:0000313" key="1">
    <source>
        <dbReference type="EMBL" id="TWD85753.1"/>
    </source>
</evidence>
<sequence length="339" mass="37779">MYMTMLTNHIRAVKSWGEKHAAQSTIDVDSFQMEVKARNRFFTLHPQFRARINGQLANVSKFSNETTGFLGWLPYQPVRWALSTDKLLFKAYMAKHALRTPAWWIPPVQPDQDFIFKGAMGSFGLHIAGPFRAGATAVDELGSSASSKEIRYAEQFVPGVNLKLWVWGRTIFHVHVHPYSMVTGDGTRSIDELIDQLARTQSPQMPRPRGDAEAVVVSLAYQGCTRDEVLPSGKSVWLDFRYGRSYESPPTTESADNALPNLPGTLLEQASLAVEVLARDLEARFSAPVLYSLDGILDDSGNAWWLEVNSNPTLPPSGYPHIFSTLFGTQAETSNFPGR</sequence>
<organism evidence="1 2">
    <name type="scientific">Variovorax beijingensis</name>
    <dbReference type="NCBI Taxonomy" id="2496117"/>
    <lineage>
        <taxon>Bacteria</taxon>
        <taxon>Pseudomonadati</taxon>
        <taxon>Pseudomonadota</taxon>
        <taxon>Betaproteobacteria</taxon>
        <taxon>Burkholderiales</taxon>
        <taxon>Comamonadaceae</taxon>
        <taxon>Variovorax</taxon>
    </lineage>
</organism>
<gene>
    <name evidence="1" type="ORF">FB547_105265</name>
</gene>
<dbReference type="AlphaFoldDB" id="A0A561C3M6"/>